<reference evidence="6" key="1">
    <citation type="submission" date="2018-10" db="EMBL/GenBank/DDBJ databases">
        <title>Schaedlerella arabinophila gen. nov. sp. nov., isolated from the mouse intestinal tract and comparative analysis with the genome of the closely related altered Schaedler flora strain ASF502.</title>
        <authorList>
            <person name="Miyake S."/>
            <person name="Soh M."/>
            <person name="Seedorf H."/>
        </authorList>
    </citation>
    <scope>NUCLEOTIDE SEQUENCE [LARGE SCALE GENOMIC DNA]</scope>
    <source>
        <strain evidence="6">DSM 106076</strain>
    </source>
</reference>
<feature type="domain" description="Transposase IS66 central" evidence="2">
    <location>
        <begin position="195"/>
        <end position="487"/>
    </location>
</feature>
<organism evidence="6 7">
    <name type="scientific">Schaedlerella arabinosiphila</name>
    <dbReference type="NCBI Taxonomy" id="2044587"/>
    <lineage>
        <taxon>Bacteria</taxon>
        <taxon>Bacillati</taxon>
        <taxon>Bacillota</taxon>
        <taxon>Clostridia</taxon>
        <taxon>Lachnospirales</taxon>
        <taxon>Lachnospiraceae</taxon>
        <taxon>Schaedlerella</taxon>
    </lineage>
</organism>
<evidence type="ECO:0000259" key="4">
    <source>
        <dbReference type="Pfam" id="PF13007"/>
    </source>
</evidence>
<evidence type="ECO:0000256" key="1">
    <source>
        <dbReference type="SAM" id="MobiDB-lite"/>
    </source>
</evidence>
<evidence type="ECO:0000313" key="7">
    <source>
        <dbReference type="Proteomes" id="UP000274920"/>
    </source>
</evidence>
<dbReference type="Proteomes" id="UP000274920">
    <property type="component" value="Unassembled WGS sequence"/>
</dbReference>
<gene>
    <name evidence="6" type="ORF">EBB54_27275</name>
</gene>
<dbReference type="PANTHER" id="PTHR33678:SF2">
    <property type="match status" value="1"/>
</dbReference>
<protein>
    <submittedName>
        <fullName evidence="6">IS66 family transposase</fullName>
    </submittedName>
</protein>
<dbReference type="RefSeq" id="WP_125129722.1">
    <property type="nucleotide sequence ID" value="NZ_RHJS01000002.1"/>
</dbReference>
<evidence type="ECO:0000313" key="6">
    <source>
        <dbReference type="EMBL" id="RRK34627.1"/>
    </source>
</evidence>
<dbReference type="InterPro" id="IPR039552">
    <property type="entry name" value="IS66_C"/>
</dbReference>
<dbReference type="Pfam" id="PF03050">
    <property type="entry name" value="DDE_Tnp_IS66"/>
    <property type="match status" value="1"/>
</dbReference>
<feature type="domain" description="Transposase IS66 C-terminal" evidence="5">
    <location>
        <begin position="494"/>
        <end position="535"/>
    </location>
</feature>
<dbReference type="Pfam" id="PF13007">
    <property type="entry name" value="LZ_Tnp_IS66"/>
    <property type="match status" value="1"/>
</dbReference>
<dbReference type="InterPro" id="IPR052344">
    <property type="entry name" value="Transposase-related"/>
</dbReference>
<evidence type="ECO:0000259" key="2">
    <source>
        <dbReference type="Pfam" id="PF03050"/>
    </source>
</evidence>
<keyword evidence="7" id="KW-1185">Reference proteome</keyword>
<dbReference type="Pfam" id="PF13817">
    <property type="entry name" value="DDE_Tnp_IS66_C"/>
    <property type="match status" value="1"/>
</dbReference>
<feature type="domain" description="Transposase TnpC homeodomain" evidence="4">
    <location>
        <begin position="53"/>
        <end position="115"/>
    </location>
</feature>
<dbReference type="NCBIfam" id="NF033517">
    <property type="entry name" value="transpos_IS66"/>
    <property type="match status" value="1"/>
</dbReference>
<comment type="caution">
    <text evidence="6">The sequence shown here is derived from an EMBL/GenBank/DDBJ whole genome shotgun (WGS) entry which is preliminary data.</text>
</comment>
<dbReference type="InterPro" id="IPR024474">
    <property type="entry name" value="Znf_dom_IS66"/>
</dbReference>
<accession>A0A426DP87</accession>
<evidence type="ECO:0000259" key="3">
    <source>
        <dbReference type="Pfam" id="PF13005"/>
    </source>
</evidence>
<sequence>MEPLFSEKQLQDMGKENIITLIQAMQVHQKKQETEIQLLKEKTKELEFMNALLSDRLALAQRKQFGSSSEKYAEGYEQMDLFNEAEQEADPNAAEPEMEEIHPKSYKRKKPTGKKEEDLSAFETTEVIKHKLEGNDRFCPECGTKYKVVTTETVKYLKFIPARFEVVEETTYVYACPKCGMMKRPQKDPSLLKGSVATPSLVAGIMNAKYVNGMPLARQEREFARYNLNLSTKTMANWIILCAKRYLQPIYDLMREEFLRSRYIHCDETRLQVIDEPEQKGTTQNWMWVYLTDEYSGSPRMVLFQYERTRGGYHPVEFLGDEFRGYLTCDGYQAYHGLPEQITVTGCMAHARRRFDEALTPLKKGFTKEQLKETTAYQAMARIGMLYKIEELIRNQSPEERYAERQKQSKPLLEAFFGWLHTLEGSVNRSSKIGEAVLYALNQEKYLKAYLEDGHLSIDNSAAERAVKNFAIGRRNWLFSKSIKGAEASATVYSITETALLNGLKPYDYVAYILERMKDLGPFPSKEDLQQLLPWSESIPESCRTNRPGAST</sequence>
<feature type="domain" description="Transposase IS66 zinc-finger binding" evidence="3">
    <location>
        <begin position="137"/>
        <end position="180"/>
    </location>
</feature>
<dbReference type="InterPro" id="IPR004291">
    <property type="entry name" value="Transposase_IS66_central"/>
</dbReference>
<dbReference type="PANTHER" id="PTHR33678">
    <property type="entry name" value="BLL1576 PROTEIN"/>
    <property type="match status" value="1"/>
</dbReference>
<dbReference type="EMBL" id="RHJS01000002">
    <property type="protein sequence ID" value="RRK34627.1"/>
    <property type="molecule type" value="Genomic_DNA"/>
</dbReference>
<feature type="region of interest" description="Disordered" evidence="1">
    <location>
        <begin position="87"/>
        <end position="118"/>
    </location>
</feature>
<evidence type="ECO:0000259" key="5">
    <source>
        <dbReference type="Pfam" id="PF13817"/>
    </source>
</evidence>
<name>A0A426DP87_9FIRM</name>
<dbReference type="InterPro" id="IPR024463">
    <property type="entry name" value="Transposase_TnpC_homeodom"/>
</dbReference>
<dbReference type="Pfam" id="PF13005">
    <property type="entry name" value="zf-IS66"/>
    <property type="match status" value="1"/>
</dbReference>
<proteinExistence type="predicted"/>
<dbReference type="AlphaFoldDB" id="A0A426DP87"/>